<keyword evidence="4" id="KW-0813">Transport</keyword>
<comment type="caution">
    <text evidence="9">The sequence shown here is derived from an EMBL/GenBank/DDBJ whole genome shotgun (WGS) entry which is preliminary data.</text>
</comment>
<dbReference type="GO" id="GO:0005886">
    <property type="term" value="C:plasma membrane"/>
    <property type="evidence" value="ECO:0007669"/>
    <property type="project" value="UniProtKB-SubCell"/>
</dbReference>
<accession>M7NG73</accession>
<evidence type="ECO:0000256" key="7">
    <source>
        <dbReference type="ARBA" id="ARBA00022729"/>
    </source>
</evidence>
<keyword evidence="10" id="KW-1185">Reference proteome</keyword>
<comment type="subcellular location">
    <subcellularLocation>
        <location evidence="2">Cell inner membrane</location>
    </subcellularLocation>
    <subcellularLocation>
        <location evidence="1">Periplasm</location>
    </subcellularLocation>
</comment>
<dbReference type="InterPro" id="IPR044527">
    <property type="entry name" value="NrtA/CpmA_ABC-bd_dom"/>
</dbReference>
<dbReference type="Pfam" id="PF13379">
    <property type="entry name" value="NMT1_2"/>
    <property type="match status" value="1"/>
</dbReference>
<evidence type="ECO:0000256" key="8">
    <source>
        <dbReference type="ARBA" id="ARBA00023136"/>
    </source>
</evidence>
<evidence type="ECO:0000256" key="1">
    <source>
        <dbReference type="ARBA" id="ARBA00004418"/>
    </source>
</evidence>
<evidence type="ECO:0000256" key="5">
    <source>
        <dbReference type="ARBA" id="ARBA00022475"/>
    </source>
</evidence>
<proteinExistence type="inferred from homology"/>
<dbReference type="EMBL" id="AOFT01000008">
    <property type="protein sequence ID" value="EMR06186.1"/>
    <property type="molecule type" value="Genomic_DNA"/>
</dbReference>
<dbReference type="PATRIC" id="fig|1235279.3.peg.1831"/>
<keyword evidence="5" id="KW-1003">Cell membrane</keyword>
<dbReference type="GO" id="GO:0042597">
    <property type="term" value="C:periplasmic space"/>
    <property type="evidence" value="ECO:0007669"/>
    <property type="project" value="UniProtKB-SubCell"/>
</dbReference>
<dbReference type="GO" id="GO:0042626">
    <property type="term" value="F:ATPase-coupled transmembrane transporter activity"/>
    <property type="evidence" value="ECO:0007669"/>
    <property type="project" value="InterPro"/>
</dbReference>
<organism evidence="9 10">
    <name type="scientific">Bhargavaea cecembensis DSE10</name>
    <dbReference type="NCBI Taxonomy" id="1235279"/>
    <lineage>
        <taxon>Bacteria</taxon>
        <taxon>Bacillati</taxon>
        <taxon>Bacillota</taxon>
        <taxon>Bacilli</taxon>
        <taxon>Bacillales</taxon>
        <taxon>Caryophanaceae</taxon>
        <taxon>Bhargavaea</taxon>
    </lineage>
</organism>
<sequence>MWIFSMNEYTGLGPGKGMLEMKKWWLGALMLGIITLLAACGGGDSDNAGGGDKEKMVIGYFPNIDHAPAMVARENGYYEEKLGDDVELQYITFPDGGTFMAALKSGEIDAGLVGPGPVLNNFSNGAEVKVLAGASSGGTVVVASEKSGIDSVEDMAGKTFITPGIGCTHDVQFETYLQQLGNDELASSRIGGSLNHVTGNPASYQAMFESGKVDLAAVPEPWASILVDNGAKVIISTEEIAYGESLPNTVLVANNKLTEEKPELAAKLLEAHNESVAFINDNPEKAQKIAIDSIKDLTNQEMDAKIVEQAMSRVTYTTEVNEAVLKEFGNSSYELEFLKEAPEFDGLVADKE</sequence>
<evidence type="ECO:0000313" key="9">
    <source>
        <dbReference type="EMBL" id="EMR06186.1"/>
    </source>
</evidence>
<protein>
    <submittedName>
        <fullName evidence="9">Sulfate starvation-induced protein 1</fullName>
    </submittedName>
</protein>
<dbReference type="Proteomes" id="UP000011919">
    <property type="component" value="Unassembled WGS sequence"/>
</dbReference>
<dbReference type="AlphaFoldDB" id="M7NG73"/>
<evidence type="ECO:0000256" key="4">
    <source>
        <dbReference type="ARBA" id="ARBA00022448"/>
    </source>
</evidence>
<dbReference type="InterPro" id="IPR010067">
    <property type="entry name" value="ABC_SsuA_sub-bd"/>
</dbReference>
<evidence type="ECO:0000313" key="10">
    <source>
        <dbReference type="Proteomes" id="UP000011919"/>
    </source>
</evidence>
<gene>
    <name evidence="9" type="primary">tauA</name>
    <name evidence="9" type="ORF">C772_01831</name>
</gene>
<evidence type="ECO:0000256" key="2">
    <source>
        <dbReference type="ARBA" id="ARBA00004533"/>
    </source>
</evidence>
<evidence type="ECO:0000256" key="3">
    <source>
        <dbReference type="ARBA" id="ARBA00010742"/>
    </source>
</evidence>
<dbReference type="eggNOG" id="COG0715">
    <property type="taxonomic scope" value="Bacteria"/>
</dbReference>
<name>M7NG73_9BACL</name>
<dbReference type="NCBIfam" id="TIGR01728">
    <property type="entry name" value="SsuA_fam"/>
    <property type="match status" value="1"/>
</dbReference>
<dbReference type="STRING" id="1235279.C772_01831"/>
<keyword evidence="6" id="KW-0997">Cell inner membrane</keyword>
<dbReference type="Gene3D" id="3.40.190.10">
    <property type="entry name" value="Periplasmic binding protein-like II"/>
    <property type="match status" value="2"/>
</dbReference>
<comment type="similarity">
    <text evidence="3">Belongs to the bacterial solute-binding protein SsuA/TauA family.</text>
</comment>
<dbReference type="PANTHER" id="PTHR30024">
    <property type="entry name" value="ALIPHATIC SULFONATES-BINDING PROTEIN-RELATED"/>
    <property type="match status" value="1"/>
</dbReference>
<evidence type="ECO:0000256" key="6">
    <source>
        <dbReference type="ARBA" id="ARBA00022519"/>
    </source>
</evidence>
<dbReference type="SUPFAM" id="SSF53850">
    <property type="entry name" value="Periplasmic binding protein-like II"/>
    <property type="match status" value="1"/>
</dbReference>
<dbReference type="PANTHER" id="PTHR30024:SF47">
    <property type="entry name" value="TAURINE-BINDING PERIPLASMIC PROTEIN"/>
    <property type="match status" value="1"/>
</dbReference>
<keyword evidence="7" id="KW-0732">Signal</keyword>
<keyword evidence="8" id="KW-0472">Membrane</keyword>
<dbReference type="CDD" id="cd13553">
    <property type="entry name" value="PBP2_NrtA_CpmA_like"/>
    <property type="match status" value="1"/>
</dbReference>
<reference evidence="9 10" key="1">
    <citation type="journal article" date="2013" name="Genome Announc.">
        <title>Draft Genome Sequence of Bhargavaea cecembensis Strain DSE10T, Isolated from a Deep-Sea Sediment Sample Collected at a Depth of 5,904 m from the Chagos-Laccadive Ridge System in the Indian Ocean.</title>
        <authorList>
            <person name="Shivaji S."/>
            <person name="Ara S."/>
            <person name="Begum Z."/>
            <person name="Ruth M."/>
            <person name="Singh A."/>
            <person name="Kumar Pinnaka A."/>
        </authorList>
    </citation>
    <scope>NUCLEOTIDE SEQUENCE [LARGE SCALE GENOMIC DNA]</scope>
    <source>
        <strain evidence="9 10">DSE10</strain>
    </source>
</reference>